<evidence type="ECO:0000256" key="4">
    <source>
        <dbReference type="ARBA" id="ARBA00032089"/>
    </source>
</evidence>
<dbReference type="PANTHER" id="PTHR34138:SF1">
    <property type="entry name" value="CELL SHAPE-DETERMINING PROTEIN MREC"/>
    <property type="match status" value="1"/>
</dbReference>
<dbReference type="Gene3D" id="2.40.10.350">
    <property type="entry name" value="Rod shape-determining protein MreC, domain 2"/>
    <property type="match status" value="1"/>
</dbReference>
<evidence type="ECO:0000313" key="7">
    <source>
        <dbReference type="Proteomes" id="UP001595907"/>
    </source>
</evidence>
<keyword evidence="3" id="KW-0133">Cell shape</keyword>
<dbReference type="InterPro" id="IPR055342">
    <property type="entry name" value="MreC_beta-barrel_core"/>
</dbReference>
<dbReference type="InterPro" id="IPR042177">
    <property type="entry name" value="Cell/Rod_1"/>
</dbReference>
<dbReference type="InterPro" id="IPR042175">
    <property type="entry name" value="Cell/Rod_MreC_2"/>
</dbReference>
<name>A0ABV8QSR8_9BACT</name>
<evidence type="ECO:0000259" key="5">
    <source>
        <dbReference type="Pfam" id="PF04085"/>
    </source>
</evidence>
<comment type="similarity">
    <text evidence="1">Belongs to the MreC family.</text>
</comment>
<evidence type="ECO:0000256" key="2">
    <source>
        <dbReference type="ARBA" id="ARBA00013855"/>
    </source>
</evidence>
<evidence type="ECO:0000313" key="6">
    <source>
        <dbReference type="EMBL" id="MFC4263295.1"/>
    </source>
</evidence>
<evidence type="ECO:0000256" key="1">
    <source>
        <dbReference type="ARBA" id="ARBA00009369"/>
    </source>
</evidence>
<reference evidence="7" key="1">
    <citation type="journal article" date="2019" name="Int. J. Syst. Evol. Microbiol.">
        <title>The Global Catalogue of Microorganisms (GCM) 10K type strain sequencing project: providing services to taxonomists for standard genome sequencing and annotation.</title>
        <authorList>
            <consortium name="The Broad Institute Genomics Platform"/>
            <consortium name="The Broad Institute Genome Sequencing Center for Infectious Disease"/>
            <person name="Wu L."/>
            <person name="Ma J."/>
        </authorList>
    </citation>
    <scope>NUCLEOTIDE SEQUENCE [LARGE SCALE GENOMIC DNA]</scope>
    <source>
        <strain evidence="7">CECT 8289</strain>
    </source>
</reference>
<dbReference type="RefSeq" id="WP_379709667.1">
    <property type="nucleotide sequence ID" value="NZ_JBHSCZ010000002.1"/>
</dbReference>
<dbReference type="Gene3D" id="2.40.10.340">
    <property type="entry name" value="Rod shape-determining protein MreC, domain 1"/>
    <property type="match status" value="1"/>
</dbReference>
<proteinExistence type="inferred from homology"/>
<dbReference type="PANTHER" id="PTHR34138">
    <property type="entry name" value="CELL SHAPE-DETERMINING PROTEIN MREC"/>
    <property type="match status" value="1"/>
</dbReference>
<organism evidence="6 7">
    <name type="scientific">Ferruginibacter yonginensis</name>
    <dbReference type="NCBI Taxonomy" id="1310416"/>
    <lineage>
        <taxon>Bacteria</taxon>
        <taxon>Pseudomonadati</taxon>
        <taxon>Bacteroidota</taxon>
        <taxon>Chitinophagia</taxon>
        <taxon>Chitinophagales</taxon>
        <taxon>Chitinophagaceae</taxon>
        <taxon>Ferruginibacter</taxon>
    </lineage>
</organism>
<sequence length="266" mass="29443">MQAFSIYLIASYSKYHEAVLGSTMNKLTGSINKRYNKVEYYFQLVRTNDSLVKANEALYNKLRSNYNIPDSVDKIVIDTLKIDSITQYRKFKYLNAKVVANSVSSQSNYIVVTGPNVKYFKKDMGIVGVNNDAIGVVTAVDGDYAVVMSLLHKDSKLSGKLLKTGETGTISWNGEQPNILTLSNIPKSAKINKGDTVITSGFSAKFPKGIYMGRITDFKPETSNNNFKITLKSAADFYSVEYVYGIESVDAAPIKNAIEKAKTVIN</sequence>
<keyword evidence="7" id="KW-1185">Reference proteome</keyword>
<dbReference type="Pfam" id="PF04085">
    <property type="entry name" value="MreC"/>
    <property type="match status" value="1"/>
</dbReference>
<dbReference type="InterPro" id="IPR007221">
    <property type="entry name" value="MreC"/>
</dbReference>
<protein>
    <recommendedName>
        <fullName evidence="2">Cell shape-determining protein MreC</fullName>
    </recommendedName>
    <alternativeName>
        <fullName evidence="4">Cell shape protein MreC</fullName>
    </alternativeName>
</protein>
<comment type="caution">
    <text evidence="6">The sequence shown here is derived from an EMBL/GenBank/DDBJ whole genome shotgun (WGS) entry which is preliminary data.</text>
</comment>
<dbReference type="Proteomes" id="UP001595907">
    <property type="component" value="Unassembled WGS sequence"/>
</dbReference>
<dbReference type="EMBL" id="JBHSCZ010000002">
    <property type="protein sequence ID" value="MFC4263295.1"/>
    <property type="molecule type" value="Genomic_DNA"/>
</dbReference>
<accession>A0ABV8QSR8</accession>
<gene>
    <name evidence="6" type="primary">mreC</name>
    <name evidence="6" type="ORF">ACFOWM_10425</name>
</gene>
<feature type="domain" description="Rod shape-determining protein MreC beta-barrel core" evidence="5">
    <location>
        <begin position="98"/>
        <end position="244"/>
    </location>
</feature>
<evidence type="ECO:0000256" key="3">
    <source>
        <dbReference type="ARBA" id="ARBA00022960"/>
    </source>
</evidence>